<dbReference type="Gene3D" id="3.40.390.10">
    <property type="entry name" value="Collagenase (Catalytic Domain)"/>
    <property type="match status" value="2"/>
</dbReference>
<accession>A0A9P6PNC2</accession>
<feature type="compositionally biased region" description="Low complexity" evidence="8">
    <location>
        <begin position="49"/>
        <end position="60"/>
    </location>
</feature>
<keyword evidence="6" id="KW-0862">Zinc</keyword>
<organism evidence="12 13">
    <name type="scientific">Mortierella polycephala</name>
    <dbReference type="NCBI Taxonomy" id="41804"/>
    <lineage>
        <taxon>Eukaryota</taxon>
        <taxon>Fungi</taxon>
        <taxon>Fungi incertae sedis</taxon>
        <taxon>Mucoromycota</taxon>
        <taxon>Mortierellomycotina</taxon>
        <taxon>Mortierellomycetes</taxon>
        <taxon>Mortierellales</taxon>
        <taxon>Mortierellaceae</taxon>
        <taxon>Mortierella</taxon>
    </lineage>
</organism>
<comment type="similarity">
    <text evidence="2">Belongs to the peptidase M13 family.</text>
</comment>
<evidence type="ECO:0000259" key="11">
    <source>
        <dbReference type="Pfam" id="PF05649"/>
    </source>
</evidence>
<evidence type="ECO:0000256" key="7">
    <source>
        <dbReference type="ARBA" id="ARBA00023049"/>
    </source>
</evidence>
<dbReference type="Gene3D" id="1.10.1380.10">
    <property type="entry name" value="Neutral endopeptidase , domain2"/>
    <property type="match status" value="1"/>
</dbReference>
<dbReference type="AlphaFoldDB" id="A0A9P6PNC2"/>
<dbReference type="InterPro" id="IPR042089">
    <property type="entry name" value="Peptidase_M13_dom_2"/>
</dbReference>
<dbReference type="GO" id="GO:0005886">
    <property type="term" value="C:plasma membrane"/>
    <property type="evidence" value="ECO:0007669"/>
    <property type="project" value="TreeGrafter"/>
</dbReference>
<dbReference type="Pfam" id="PF05649">
    <property type="entry name" value="Peptidase_M13_N"/>
    <property type="match status" value="2"/>
</dbReference>
<evidence type="ECO:0000313" key="13">
    <source>
        <dbReference type="Proteomes" id="UP000726737"/>
    </source>
</evidence>
<dbReference type="CDD" id="cd08662">
    <property type="entry name" value="M13"/>
    <property type="match status" value="1"/>
</dbReference>
<dbReference type="InterPro" id="IPR018497">
    <property type="entry name" value="Peptidase_M13_C"/>
</dbReference>
<evidence type="ECO:0000256" key="2">
    <source>
        <dbReference type="ARBA" id="ARBA00007357"/>
    </source>
</evidence>
<dbReference type="InterPro" id="IPR024079">
    <property type="entry name" value="MetalloPept_cat_dom_sf"/>
</dbReference>
<feature type="compositionally biased region" description="Polar residues" evidence="8">
    <location>
        <begin position="19"/>
        <end position="35"/>
    </location>
</feature>
<evidence type="ECO:0000256" key="1">
    <source>
        <dbReference type="ARBA" id="ARBA00001947"/>
    </source>
</evidence>
<comment type="caution">
    <text evidence="12">The sequence shown here is derived from an EMBL/GenBank/DDBJ whole genome shotgun (WGS) entry which is preliminary data.</text>
</comment>
<evidence type="ECO:0000313" key="12">
    <source>
        <dbReference type="EMBL" id="KAG0248746.1"/>
    </source>
</evidence>
<dbReference type="GO" id="GO:0016485">
    <property type="term" value="P:protein processing"/>
    <property type="evidence" value="ECO:0007669"/>
    <property type="project" value="TreeGrafter"/>
</dbReference>
<sequence length="959" mass="106746">MSPSSSTSDTTPLLGGQPNRRTSIPNSSSNNNQHIDSGPGLNTPPPLANTTNGINPNNSNQRHWSDETEDIVGPDPSVYGHQNTGAGYRRRGPPPPLHHSASSDLDAERFSGQDRPTGLRRVLYSCCCFPCRRAYFNFQNKYTKTEKYSMGIAAVALFLAIGFFCAYVRAREALPKTGKNGICTSRECTIVAADILRDMKPEVDPCTDFFAFTCGGFVDRVSIPDDKAEIGYFNLEAIRAILSSGTNNVQRGGKDNASRRNLIKLQSLFESCMDENKISEVGVKPLADLIQKMTKIFPESSSVLNTTASFSTLMSNVDDLRRVNTWAMENNLQRQGLKQAKYEGMGKDTARDGTNDDSAPQIAIQASRMDEQVKEQRIASPIDTFLNSKRGDPQFEATLIKPEREELALAITQLAWVGVTTMVKFDVSSDPKNPDDNAFQMGESGLGLPSRDYYDEDKIVGIYQSVIEQMFAIVLGKDSKVPGSSNAKPAPVWAEVAKNVVEFEKLLAAISTDKEDLKNSELTYNPRTLSQITEIIPAIDWALVLEKLLGNGATIPNPIIVSSPDYLQKLNALLNDTPVLTVQNYFAWRLIQKLSPDLAVELHKPLQQLKAALHGVSADLVTPRWETCVDVVDRSLGAMVGHYFIEKAFKGDSKELADSIVTSLRTTFVKGLANLKWLDKETLANATEKVDLLIQKIGFSVESPDVRSAEGLEDYYKDMGIDKADFFGNQIRSGTWTIRQTINNLGKPVDKAKWFMNPQTVNAYYNPSVNEIVFPAGILQQPFFHGDSPEYLNYGAIGVAAGHELTWWSNSTLEEFKTRSQCFVDQYGNFTVKDPQGRENHVNGKLTLGENLADNGGLKRAFEAWHARFKSDPHGNRFQNHLLSGLEEFTREQLFYVSFARIWCSQRRSASAIERLRTDVHSPPKWRVNGAVQNSKHFAEVFECQPRAPMHPDSKCDLW</sequence>
<evidence type="ECO:0000256" key="3">
    <source>
        <dbReference type="ARBA" id="ARBA00022670"/>
    </source>
</evidence>
<keyword evidence="7" id="KW-0482">Metalloprotease</keyword>
<dbReference type="PRINTS" id="PR00786">
    <property type="entry name" value="NEPRILYSIN"/>
</dbReference>
<protein>
    <recommendedName>
        <fullName evidence="14">Endothelin-converting enzyme 1</fullName>
    </recommendedName>
</protein>
<evidence type="ECO:0000259" key="10">
    <source>
        <dbReference type="Pfam" id="PF01431"/>
    </source>
</evidence>
<comment type="cofactor">
    <cofactor evidence="1">
        <name>Zn(2+)</name>
        <dbReference type="ChEBI" id="CHEBI:29105"/>
    </cofactor>
</comment>
<dbReference type="OrthoDB" id="6475849at2759"/>
<reference evidence="12" key="1">
    <citation type="journal article" date="2020" name="Fungal Divers.">
        <title>Resolving the Mortierellaceae phylogeny through synthesis of multi-gene phylogenetics and phylogenomics.</title>
        <authorList>
            <person name="Vandepol N."/>
            <person name="Liber J."/>
            <person name="Desiro A."/>
            <person name="Na H."/>
            <person name="Kennedy M."/>
            <person name="Barry K."/>
            <person name="Grigoriev I.V."/>
            <person name="Miller A.N."/>
            <person name="O'Donnell K."/>
            <person name="Stajich J.E."/>
            <person name="Bonito G."/>
        </authorList>
    </citation>
    <scope>NUCLEOTIDE SEQUENCE</scope>
    <source>
        <strain evidence="12">KOD948</strain>
    </source>
</reference>
<dbReference type="SUPFAM" id="SSF55486">
    <property type="entry name" value="Metalloproteases ('zincins'), catalytic domain"/>
    <property type="match status" value="2"/>
</dbReference>
<dbReference type="InterPro" id="IPR000718">
    <property type="entry name" value="Peptidase_M13"/>
</dbReference>
<evidence type="ECO:0000256" key="5">
    <source>
        <dbReference type="ARBA" id="ARBA00022801"/>
    </source>
</evidence>
<dbReference type="PANTHER" id="PTHR11733:SF167">
    <property type="entry name" value="FI17812P1-RELATED"/>
    <property type="match status" value="1"/>
</dbReference>
<keyword evidence="4" id="KW-0479">Metal-binding</keyword>
<feature type="compositionally biased region" description="Low complexity" evidence="8">
    <location>
        <begin position="1"/>
        <end position="12"/>
    </location>
</feature>
<dbReference type="EMBL" id="JAAAJA010000930">
    <property type="protein sequence ID" value="KAG0248746.1"/>
    <property type="molecule type" value="Genomic_DNA"/>
</dbReference>
<feature type="domain" description="Peptidase M13 N-terminal" evidence="11">
    <location>
        <begin position="365"/>
        <end position="699"/>
    </location>
</feature>
<name>A0A9P6PNC2_9FUNG</name>
<dbReference type="GO" id="GO:0046872">
    <property type="term" value="F:metal ion binding"/>
    <property type="evidence" value="ECO:0007669"/>
    <property type="project" value="UniProtKB-KW"/>
</dbReference>
<proteinExistence type="inferred from homology"/>
<evidence type="ECO:0000256" key="6">
    <source>
        <dbReference type="ARBA" id="ARBA00022833"/>
    </source>
</evidence>
<feature type="domain" description="Peptidase M13 N-terminal" evidence="11">
    <location>
        <begin position="205"/>
        <end position="314"/>
    </location>
</feature>
<dbReference type="PROSITE" id="PS51885">
    <property type="entry name" value="NEPRILYSIN"/>
    <property type="match status" value="1"/>
</dbReference>
<evidence type="ECO:0008006" key="14">
    <source>
        <dbReference type="Google" id="ProtNLM"/>
    </source>
</evidence>
<feature type="region of interest" description="Disordered" evidence="8">
    <location>
        <begin position="1"/>
        <end position="112"/>
    </location>
</feature>
<keyword evidence="3" id="KW-0645">Protease</keyword>
<feature type="transmembrane region" description="Helical" evidence="9">
    <location>
        <begin position="148"/>
        <end position="170"/>
    </location>
</feature>
<keyword evidence="9" id="KW-1133">Transmembrane helix</keyword>
<dbReference type="GO" id="GO:0004222">
    <property type="term" value="F:metalloendopeptidase activity"/>
    <property type="evidence" value="ECO:0007669"/>
    <property type="project" value="InterPro"/>
</dbReference>
<dbReference type="Proteomes" id="UP000726737">
    <property type="component" value="Unassembled WGS sequence"/>
</dbReference>
<evidence type="ECO:0000256" key="4">
    <source>
        <dbReference type="ARBA" id="ARBA00022723"/>
    </source>
</evidence>
<keyword evidence="9" id="KW-0472">Membrane</keyword>
<keyword evidence="13" id="KW-1185">Reference proteome</keyword>
<gene>
    <name evidence="12" type="ORF">BG011_009965</name>
</gene>
<dbReference type="InterPro" id="IPR008753">
    <property type="entry name" value="Peptidase_M13_N"/>
</dbReference>
<evidence type="ECO:0000256" key="8">
    <source>
        <dbReference type="SAM" id="MobiDB-lite"/>
    </source>
</evidence>
<keyword evidence="9" id="KW-0812">Transmembrane</keyword>
<dbReference type="PANTHER" id="PTHR11733">
    <property type="entry name" value="ZINC METALLOPROTEASE FAMILY M13 NEPRILYSIN-RELATED"/>
    <property type="match status" value="1"/>
</dbReference>
<dbReference type="Pfam" id="PF01431">
    <property type="entry name" value="Peptidase_M13"/>
    <property type="match status" value="1"/>
</dbReference>
<evidence type="ECO:0000256" key="9">
    <source>
        <dbReference type="SAM" id="Phobius"/>
    </source>
</evidence>
<keyword evidence="5" id="KW-0378">Hydrolase</keyword>
<feature type="domain" description="Peptidase M13 C-terminal" evidence="10">
    <location>
        <begin position="762"/>
        <end position="958"/>
    </location>
</feature>